<accession>A0A428UYH0</accession>
<protein>
    <submittedName>
        <fullName evidence="1">Uncharacterized protein</fullName>
    </submittedName>
</protein>
<organism evidence="1 2">
    <name type="scientific">Fusarium ambrosium</name>
    <dbReference type="NCBI Taxonomy" id="131363"/>
    <lineage>
        <taxon>Eukaryota</taxon>
        <taxon>Fungi</taxon>
        <taxon>Dikarya</taxon>
        <taxon>Ascomycota</taxon>
        <taxon>Pezizomycotina</taxon>
        <taxon>Sordariomycetes</taxon>
        <taxon>Hypocreomycetidae</taxon>
        <taxon>Hypocreales</taxon>
        <taxon>Nectriaceae</taxon>
        <taxon>Fusarium</taxon>
        <taxon>Fusarium solani species complex</taxon>
    </lineage>
</organism>
<keyword evidence="2" id="KW-1185">Reference proteome</keyword>
<evidence type="ECO:0000313" key="2">
    <source>
        <dbReference type="Proteomes" id="UP000288429"/>
    </source>
</evidence>
<sequence>MAVLDIPHGMIAHVREFLAKHPLDHIPMNITIAAIIIYIDLQAEDGLNRRLPCTEVGQAHFSNSKITFWTRPSNSRDPRTSRSLLLGLSNLHRQDHGKHGTL</sequence>
<comment type="caution">
    <text evidence="1">The sequence shown here is derived from an EMBL/GenBank/DDBJ whole genome shotgun (WGS) entry which is preliminary data.</text>
</comment>
<proteinExistence type="predicted"/>
<evidence type="ECO:0000313" key="1">
    <source>
        <dbReference type="EMBL" id="RSM19286.1"/>
    </source>
</evidence>
<reference evidence="1 2" key="1">
    <citation type="submission" date="2017-06" db="EMBL/GenBank/DDBJ databases">
        <title>Cmopartive genomic analysis of Ambrosia Fusariam Clade fungi.</title>
        <authorList>
            <person name="Stajich J.E."/>
            <person name="Carrillo J."/>
            <person name="Kijimoto T."/>
            <person name="Eskalen A."/>
            <person name="O'Donnell K."/>
            <person name="Kasson M."/>
        </authorList>
    </citation>
    <scope>NUCLEOTIDE SEQUENCE [LARGE SCALE GENOMIC DNA]</scope>
    <source>
        <strain evidence="1 2">NRRL 20438</strain>
    </source>
</reference>
<dbReference type="Proteomes" id="UP000288429">
    <property type="component" value="Unassembled WGS sequence"/>
</dbReference>
<dbReference type="AlphaFoldDB" id="A0A428UYH0"/>
<name>A0A428UYH0_9HYPO</name>
<gene>
    <name evidence="1" type="ORF">CDV31_001964</name>
</gene>
<dbReference type="EMBL" id="NIZV01000014">
    <property type="protein sequence ID" value="RSM19286.1"/>
    <property type="molecule type" value="Genomic_DNA"/>
</dbReference>